<feature type="domain" description="4Fe-4S ferredoxin-type" evidence="8">
    <location>
        <begin position="176"/>
        <end position="208"/>
    </location>
</feature>
<keyword evidence="3" id="KW-0677">Repeat</keyword>
<keyword evidence="6" id="KW-0175">Coiled coil</keyword>
<evidence type="ECO:0000256" key="5">
    <source>
        <dbReference type="ARBA" id="ARBA00023014"/>
    </source>
</evidence>
<dbReference type="PROSITE" id="PS00198">
    <property type="entry name" value="4FE4S_FER_1"/>
    <property type="match status" value="1"/>
</dbReference>
<dbReference type="Pfam" id="PF02256">
    <property type="entry name" value="Fe_hyd_SSU"/>
    <property type="match status" value="1"/>
</dbReference>
<dbReference type="Pfam" id="PF22117">
    <property type="entry name" value="Fer4_Nqo3"/>
    <property type="match status" value="1"/>
</dbReference>
<dbReference type="PANTHER" id="PTHR11615">
    <property type="entry name" value="NITRATE, FORMATE, IRON DEHYDROGENASE"/>
    <property type="match status" value="1"/>
</dbReference>
<dbReference type="Gene3D" id="3.40.50.1780">
    <property type="match status" value="1"/>
</dbReference>
<keyword evidence="5" id="KW-0411">Iron-sulfur</keyword>
<dbReference type="GO" id="GO:0008901">
    <property type="term" value="F:ferredoxin hydrogenase activity"/>
    <property type="evidence" value="ECO:0007669"/>
    <property type="project" value="InterPro"/>
</dbReference>
<dbReference type="NCBIfam" id="TIGR02512">
    <property type="entry name" value="FeFe_hydrog_A"/>
    <property type="match status" value="1"/>
</dbReference>
<keyword evidence="2" id="KW-0479">Metal-binding</keyword>
<dbReference type="InterPro" id="IPR036991">
    <property type="entry name" value="Fe_hydrogenase_ssu_sf"/>
</dbReference>
<feature type="domain" description="2Fe-2S ferredoxin-type" evidence="7">
    <location>
        <begin position="1"/>
        <end position="78"/>
    </location>
</feature>
<evidence type="ECO:0000259" key="8">
    <source>
        <dbReference type="PROSITE" id="PS51379"/>
    </source>
</evidence>
<accession>A0A1B2I3M1</accession>
<evidence type="ECO:0000259" key="7">
    <source>
        <dbReference type="PROSITE" id="PS51085"/>
    </source>
</evidence>
<dbReference type="GeneID" id="83057294"/>
<keyword evidence="1" id="KW-0004">4Fe-4S</keyword>
<dbReference type="FunFam" id="3.30.70.20:FF:000035">
    <property type="entry name" value="Iron hydrogenase 1"/>
    <property type="match status" value="1"/>
</dbReference>
<dbReference type="InterPro" id="IPR009016">
    <property type="entry name" value="Fe_hydrogenase"/>
</dbReference>
<feature type="domain" description="4Fe-4S His(Cys)3-ligated-type" evidence="9">
    <location>
        <begin position="78"/>
        <end position="117"/>
    </location>
</feature>
<dbReference type="SUPFAM" id="SSF54292">
    <property type="entry name" value="2Fe-2S ferredoxin-like"/>
    <property type="match status" value="1"/>
</dbReference>
<dbReference type="Pfam" id="PF13510">
    <property type="entry name" value="Fer2_4"/>
    <property type="match status" value="1"/>
</dbReference>
<feature type="domain" description="4Fe-4S ferredoxin-type" evidence="8">
    <location>
        <begin position="136"/>
        <end position="166"/>
    </location>
</feature>
<dbReference type="InterPro" id="IPR049830">
    <property type="entry name" value="HndD"/>
</dbReference>
<dbReference type="InterPro" id="IPR054351">
    <property type="entry name" value="NADH_UbQ_OxRdtase_ferredoxin"/>
</dbReference>
<dbReference type="InterPro" id="IPR017900">
    <property type="entry name" value="4Fe4S_Fe_S_CS"/>
</dbReference>
<dbReference type="SMART" id="SM00902">
    <property type="entry name" value="Fe_hyd_SSU"/>
    <property type="match status" value="1"/>
</dbReference>
<dbReference type="PROSITE" id="PS51085">
    <property type="entry name" value="2FE2S_FER_2"/>
    <property type="match status" value="1"/>
</dbReference>
<evidence type="ECO:0000256" key="2">
    <source>
        <dbReference type="ARBA" id="ARBA00022723"/>
    </source>
</evidence>
<evidence type="ECO:0000313" key="10">
    <source>
        <dbReference type="EMBL" id="ANZ44581.1"/>
    </source>
</evidence>
<dbReference type="InterPro" id="IPR013352">
    <property type="entry name" value="Fe_hydrogenase_subset"/>
</dbReference>
<dbReference type="GO" id="GO:0005506">
    <property type="term" value="F:iron ion binding"/>
    <property type="evidence" value="ECO:0007669"/>
    <property type="project" value="InterPro"/>
</dbReference>
<organism evidence="10 11">
    <name type="scientific">Cloacibacillus porcorum</name>
    <dbReference type="NCBI Taxonomy" id="1197717"/>
    <lineage>
        <taxon>Bacteria</taxon>
        <taxon>Thermotogati</taxon>
        <taxon>Synergistota</taxon>
        <taxon>Synergistia</taxon>
        <taxon>Synergistales</taxon>
        <taxon>Synergistaceae</taxon>
        <taxon>Cloacibacillus</taxon>
    </lineage>
</organism>
<evidence type="ECO:0000256" key="1">
    <source>
        <dbReference type="ARBA" id="ARBA00022485"/>
    </source>
</evidence>
<dbReference type="Proteomes" id="UP000093044">
    <property type="component" value="Chromosome"/>
</dbReference>
<reference evidence="10" key="1">
    <citation type="submission" date="2016-08" db="EMBL/GenBank/DDBJ databases">
        <title>Complete genome of Cloacibacillus porcorum.</title>
        <authorList>
            <person name="Looft T."/>
            <person name="Bayles D.O."/>
            <person name="Alt D.P."/>
        </authorList>
    </citation>
    <scope>NUCLEOTIDE SEQUENCE [LARGE SCALE GENOMIC DNA]</scope>
    <source>
        <strain evidence="10">CL-84</strain>
    </source>
</reference>
<dbReference type="Pfam" id="PF10588">
    <property type="entry name" value="NADH-G_4Fe-4S_3"/>
    <property type="match status" value="1"/>
</dbReference>
<dbReference type="AlphaFoldDB" id="A0A1B2I3M1"/>
<dbReference type="RefSeq" id="WP_066743856.1">
    <property type="nucleotide sequence ID" value="NZ_CP016757.1"/>
</dbReference>
<dbReference type="Gene3D" id="3.30.70.20">
    <property type="match status" value="1"/>
</dbReference>
<dbReference type="SMART" id="SM00929">
    <property type="entry name" value="NADH-G_4Fe-4S_3"/>
    <property type="match status" value="1"/>
</dbReference>
<dbReference type="NCBIfam" id="NF040763">
    <property type="entry name" value="FeFe_hydrog_A6"/>
    <property type="match status" value="1"/>
</dbReference>
<dbReference type="KEGG" id="cpor:BED41_05425"/>
<proteinExistence type="predicted"/>
<evidence type="ECO:0000259" key="9">
    <source>
        <dbReference type="PROSITE" id="PS51839"/>
    </source>
</evidence>
<dbReference type="Pfam" id="PF02906">
    <property type="entry name" value="Fe_hyd_lg_C"/>
    <property type="match status" value="1"/>
</dbReference>
<dbReference type="STRING" id="1197717.BED41_05425"/>
<dbReference type="Gene3D" id="3.40.950.10">
    <property type="entry name" value="Fe-only Hydrogenase (Larger Subunit), Chain L, domain 3"/>
    <property type="match status" value="1"/>
</dbReference>
<dbReference type="InterPro" id="IPR004108">
    <property type="entry name" value="Fe_hydrogenase_lsu_C"/>
</dbReference>
<dbReference type="InterPro" id="IPR003149">
    <property type="entry name" value="Fe_hydrogenase_ssu"/>
</dbReference>
<dbReference type="CDD" id="cd00207">
    <property type="entry name" value="fer2"/>
    <property type="match status" value="1"/>
</dbReference>
<dbReference type="Gene3D" id="4.10.260.20">
    <property type="entry name" value="Iron hydrogenase, small subunit"/>
    <property type="match status" value="1"/>
</dbReference>
<dbReference type="EMBL" id="CP016757">
    <property type="protein sequence ID" value="ANZ44581.1"/>
    <property type="molecule type" value="Genomic_DNA"/>
</dbReference>
<evidence type="ECO:0000313" key="11">
    <source>
        <dbReference type="Proteomes" id="UP000093044"/>
    </source>
</evidence>
<dbReference type="SUPFAM" id="SSF53920">
    <property type="entry name" value="Fe-only hydrogenase"/>
    <property type="match status" value="1"/>
</dbReference>
<keyword evidence="11" id="KW-1185">Reference proteome</keyword>
<dbReference type="GO" id="GO:0051539">
    <property type="term" value="F:4 iron, 4 sulfur cluster binding"/>
    <property type="evidence" value="ECO:0007669"/>
    <property type="project" value="UniProtKB-KW"/>
</dbReference>
<dbReference type="SUPFAM" id="SSF54862">
    <property type="entry name" value="4Fe-4S ferredoxins"/>
    <property type="match status" value="1"/>
</dbReference>
<dbReference type="PROSITE" id="PS51379">
    <property type="entry name" value="4FE4S_FER_2"/>
    <property type="match status" value="2"/>
</dbReference>
<evidence type="ECO:0000256" key="6">
    <source>
        <dbReference type="SAM" id="Coils"/>
    </source>
</evidence>
<dbReference type="InterPro" id="IPR017896">
    <property type="entry name" value="4Fe4S_Fe-S-bd"/>
</dbReference>
<gene>
    <name evidence="10" type="ORF">BED41_05425</name>
</gene>
<protein>
    <submittedName>
        <fullName evidence="10">Ferredoxin</fullName>
    </submittedName>
</protein>
<sequence>MLTLTINDKQVSVPEGCTIMEAAKTNDIHIPSLCNMEGIHNIGACRICVVEVEGAKTLMASCITKAREGMVVRTNTGRVRNARKVLYELMVSNHNVECLSCKRNQSCEMQELGRVLGVENARFKGAQSNKNIDASISITRDMSKCVLCRRCVTVCHERQGTGIIGPQNRGFKTEIAPPLCQPLGAVNCTFCGQCTVVCPVGALKETSSVDAVWEAIHDPKRCVIVQTAPAVRAAVGELFGIPAGTPCTGKLASALKELRFDHVFDTNWGADLTIMEEGTELLSRLKLFAKGEKVSLPMVTSCSPGWIKYIEHTFPEMLPHLSTCKSPHMMTGAIIKTYYAQRLGIAPEDMFVVSVMPCTAKKFEITRAEMMNYGLRNVDAVLTTRELGEMINSAGIDFANLPDSKFHDPLGFSTGAADIFGFSGGVMEAALRTAYEVITGRELPGDNLHVTPIIGLEDVKEASILIESPLPEYAGLDGVELKVAVTSGTKNAKTLMKQVKEGNSPYHFIEVMGCAGGCIVGGGQPRNTDGEIREKRRGALLWEDEHKKLRKSHENPAVMAIYGEFLGEPNGPLSHKLLHTSYVKRGKYNEFTDETAVIEIPVDSRKVSVDSRERQNTMDARLKASPAIQPSGDSERAMALVSENTRLKNELKDSKETIEILRNIVADYSNPDR</sequence>
<keyword evidence="4" id="KW-0408">Iron</keyword>
<feature type="coiled-coil region" evidence="6">
    <location>
        <begin position="637"/>
        <end position="664"/>
    </location>
</feature>
<dbReference type="Gene3D" id="3.10.20.740">
    <property type="match status" value="1"/>
</dbReference>
<evidence type="ECO:0000256" key="4">
    <source>
        <dbReference type="ARBA" id="ARBA00023004"/>
    </source>
</evidence>
<name>A0A1B2I3M1_9BACT</name>
<dbReference type="InterPro" id="IPR036010">
    <property type="entry name" value="2Fe-2S_ferredoxin-like_sf"/>
</dbReference>
<dbReference type="InterPro" id="IPR001041">
    <property type="entry name" value="2Fe-2S_ferredoxin-type"/>
</dbReference>
<dbReference type="OrthoDB" id="9805142at2"/>
<dbReference type="InterPro" id="IPR019574">
    <property type="entry name" value="NADH_UbQ_OxRdtase_Gsu_4Fe4S-bd"/>
</dbReference>
<dbReference type="InterPro" id="IPR050340">
    <property type="entry name" value="Cytosolic_Fe-S_CAF"/>
</dbReference>
<dbReference type="PROSITE" id="PS51839">
    <property type="entry name" value="4FE4S_HC3"/>
    <property type="match status" value="1"/>
</dbReference>
<evidence type="ECO:0000256" key="3">
    <source>
        <dbReference type="ARBA" id="ARBA00022737"/>
    </source>
</evidence>